<dbReference type="AlphaFoldDB" id="A0A6A6PD16"/>
<proteinExistence type="predicted"/>
<keyword evidence="3" id="KW-1185">Reference proteome</keyword>
<reference evidence="2" key="1">
    <citation type="journal article" date="2020" name="Stud. Mycol.">
        <title>101 Dothideomycetes genomes: a test case for predicting lifestyles and emergence of pathogens.</title>
        <authorList>
            <person name="Haridas S."/>
            <person name="Albert R."/>
            <person name="Binder M."/>
            <person name="Bloem J."/>
            <person name="Labutti K."/>
            <person name="Salamov A."/>
            <person name="Andreopoulos B."/>
            <person name="Baker S."/>
            <person name="Barry K."/>
            <person name="Bills G."/>
            <person name="Bluhm B."/>
            <person name="Cannon C."/>
            <person name="Castanera R."/>
            <person name="Culley D."/>
            <person name="Daum C."/>
            <person name="Ezra D."/>
            <person name="Gonzalez J."/>
            <person name="Henrissat B."/>
            <person name="Kuo A."/>
            <person name="Liang C."/>
            <person name="Lipzen A."/>
            <person name="Lutzoni F."/>
            <person name="Magnuson J."/>
            <person name="Mondo S."/>
            <person name="Nolan M."/>
            <person name="Ohm R."/>
            <person name="Pangilinan J."/>
            <person name="Park H.-J."/>
            <person name="Ramirez L."/>
            <person name="Alfaro M."/>
            <person name="Sun H."/>
            <person name="Tritt A."/>
            <person name="Yoshinaga Y."/>
            <person name="Zwiers L.-H."/>
            <person name="Turgeon B."/>
            <person name="Goodwin S."/>
            <person name="Spatafora J."/>
            <person name="Crous P."/>
            <person name="Grigoriev I."/>
        </authorList>
    </citation>
    <scope>NUCLEOTIDE SEQUENCE</scope>
    <source>
        <strain evidence="2">ATCC 16933</strain>
    </source>
</reference>
<gene>
    <name evidence="2" type="ORF">BDY21DRAFT_329867</name>
</gene>
<dbReference type="EMBL" id="MU001670">
    <property type="protein sequence ID" value="KAF2461871.1"/>
    <property type="molecule type" value="Genomic_DNA"/>
</dbReference>
<evidence type="ECO:0000313" key="2">
    <source>
        <dbReference type="EMBL" id="KAF2461871.1"/>
    </source>
</evidence>
<dbReference type="Proteomes" id="UP000799766">
    <property type="component" value="Unassembled WGS sequence"/>
</dbReference>
<sequence>MFLCVGSWLLALGCGVGRRAGIRAVLALFLSSSSCAALCLNSQPPRLLPCMCYLRWRMMQRQGASKQDIKRHASSAFSHAPLPTPLRNPFHHPPLPYVSPTNYPPTHSCTLNLDSLHFTPLRACHPLTHLPFPP</sequence>
<feature type="signal peptide" evidence="1">
    <location>
        <begin position="1"/>
        <end position="37"/>
    </location>
</feature>
<evidence type="ECO:0008006" key="4">
    <source>
        <dbReference type="Google" id="ProtNLM"/>
    </source>
</evidence>
<keyword evidence="1" id="KW-0732">Signal</keyword>
<evidence type="ECO:0000313" key="3">
    <source>
        <dbReference type="Proteomes" id="UP000799766"/>
    </source>
</evidence>
<feature type="chain" id="PRO_5025441320" description="Secreted protein" evidence="1">
    <location>
        <begin position="38"/>
        <end position="134"/>
    </location>
</feature>
<organism evidence="2 3">
    <name type="scientific">Lineolata rhizophorae</name>
    <dbReference type="NCBI Taxonomy" id="578093"/>
    <lineage>
        <taxon>Eukaryota</taxon>
        <taxon>Fungi</taxon>
        <taxon>Dikarya</taxon>
        <taxon>Ascomycota</taxon>
        <taxon>Pezizomycotina</taxon>
        <taxon>Dothideomycetes</taxon>
        <taxon>Dothideomycetes incertae sedis</taxon>
        <taxon>Lineolatales</taxon>
        <taxon>Lineolataceae</taxon>
        <taxon>Lineolata</taxon>
    </lineage>
</organism>
<accession>A0A6A6PD16</accession>
<name>A0A6A6PD16_9PEZI</name>
<evidence type="ECO:0000256" key="1">
    <source>
        <dbReference type="SAM" id="SignalP"/>
    </source>
</evidence>
<protein>
    <recommendedName>
        <fullName evidence="4">Secreted protein</fullName>
    </recommendedName>
</protein>